<dbReference type="SMART" id="SM00304">
    <property type="entry name" value="HAMP"/>
    <property type="match status" value="1"/>
</dbReference>
<dbReference type="AlphaFoldDB" id="A0A0F5K4C5"/>
<evidence type="ECO:0000256" key="3">
    <source>
        <dbReference type="ARBA" id="ARBA00012438"/>
    </source>
</evidence>
<keyword evidence="12" id="KW-1133">Transmembrane helix</keyword>
<dbReference type="InterPro" id="IPR004358">
    <property type="entry name" value="Sig_transdc_His_kin-like_C"/>
</dbReference>
<comment type="caution">
    <text evidence="17">The sequence shown here is derived from an EMBL/GenBank/DDBJ whole genome shotgun (WGS) entry which is preliminary data.</text>
</comment>
<evidence type="ECO:0000256" key="2">
    <source>
        <dbReference type="ARBA" id="ARBA00004429"/>
    </source>
</evidence>
<dbReference type="SUPFAM" id="SSF47384">
    <property type="entry name" value="Homodimeric domain of signal transducing histidine kinase"/>
    <property type="match status" value="1"/>
</dbReference>
<dbReference type="SMART" id="SM00388">
    <property type="entry name" value="HisKA"/>
    <property type="match status" value="1"/>
</dbReference>
<dbReference type="SUPFAM" id="SSF55874">
    <property type="entry name" value="ATPase domain of HSP90 chaperone/DNA topoisomerase II/histidine kinase"/>
    <property type="match status" value="1"/>
</dbReference>
<evidence type="ECO:0000256" key="8">
    <source>
        <dbReference type="ARBA" id="ARBA00022692"/>
    </source>
</evidence>
<evidence type="ECO:0000256" key="11">
    <source>
        <dbReference type="ARBA" id="ARBA00022840"/>
    </source>
</evidence>
<dbReference type="SMART" id="SM00387">
    <property type="entry name" value="HATPase_c"/>
    <property type="match status" value="1"/>
</dbReference>
<dbReference type="PANTHER" id="PTHR44936:SF5">
    <property type="entry name" value="SENSOR HISTIDINE KINASE ENVZ"/>
    <property type="match status" value="1"/>
</dbReference>
<dbReference type="PROSITE" id="PS50109">
    <property type="entry name" value="HIS_KIN"/>
    <property type="match status" value="1"/>
</dbReference>
<dbReference type="Pfam" id="PF00672">
    <property type="entry name" value="HAMP"/>
    <property type="match status" value="1"/>
</dbReference>
<dbReference type="InterPro" id="IPR050980">
    <property type="entry name" value="2C_sensor_his_kinase"/>
</dbReference>
<dbReference type="Gene3D" id="3.30.565.10">
    <property type="entry name" value="Histidine kinase-like ATPase, C-terminal domain"/>
    <property type="match status" value="1"/>
</dbReference>
<dbReference type="GO" id="GO:0005886">
    <property type="term" value="C:plasma membrane"/>
    <property type="evidence" value="ECO:0007669"/>
    <property type="project" value="UniProtKB-SubCell"/>
</dbReference>
<keyword evidence="11" id="KW-0067">ATP-binding</keyword>
<keyword evidence="14" id="KW-0472">Membrane</keyword>
<comment type="catalytic activity">
    <reaction evidence="1">
        <text>ATP + protein L-histidine = ADP + protein N-phospho-L-histidine.</text>
        <dbReference type="EC" id="2.7.13.3"/>
    </reaction>
</comment>
<dbReference type="PRINTS" id="PR00344">
    <property type="entry name" value="BCTRLSENSOR"/>
</dbReference>
<dbReference type="GO" id="GO:0000155">
    <property type="term" value="F:phosphorelay sensor kinase activity"/>
    <property type="evidence" value="ECO:0007669"/>
    <property type="project" value="InterPro"/>
</dbReference>
<dbReference type="CDD" id="cd00082">
    <property type="entry name" value="HisKA"/>
    <property type="match status" value="1"/>
</dbReference>
<dbReference type="PANTHER" id="PTHR44936">
    <property type="entry name" value="SENSOR PROTEIN CREC"/>
    <property type="match status" value="1"/>
</dbReference>
<evidence type="ECO:0000256" key="9">
    <source>
        <dbReference type="ARBA" id="ARBA00022741"/>
    </source>
</evidence>
<keyword evidence="7" id="KW-0808">Transferase</keyword>
<evidence type="ECO:0000259" key="15">
    <source>
        <dbReference type="PROSITE" id="PS50109"/>
    </source>
</evidence>
<feature type="domain" description="Histidine kinase" evidence="15">
    <location>
        <begin position="229"/>
        <end position="427"/>
    </location>
</feature>
<dbReference type="PATRIC" id="fig|28092.6.peg.1056"/>
<proteinExistence type="predicted"/>
<dbReference type="InterPro" id="IPR003660">
    <property type="entry name" value="HAMP_dom"/>
</dbReference>
<keyword evidence="5" id="KW-0997">Cell inner membrane</keyword>
<protein>
    <recommendedName>
        <fullName evidence="3">histidine kinase</fullName>
        <ecNumber evidence="3">2.7.13.3</ecNumber>
    </recommendedName>
</protein>
<dbReference type="InterPro" id="IPR005467">
    <property type="entry name" value="His_kinase_dom"/>
</dbReference>
<dbReference type="PROSITE" id="PS50885">
    <property type="entry name" value="HAMP"/>
    <property type="match status" value="1"/>
</dbReference>
<keyword evidence="13" id="KW-0902">Two-component regulatory system</keyword>
<dbReference type="InterPro" id="IPR036097">
    <property type="entry name" value="HisK_dim/P_sf"/>
</dbReference>
<accession>A0A0F5K4C5</accession>
<keyword evidence="10" id="KW-0418">Kinase</keyword>
<evidence type="ECO:0000313" key="17">
    <source>
        <dbReference type="EMBL" id="KKB64785.1"/>
    </source>
</evidence>
<evidence type="ECO:0000256" key="4">
    <source>
        <dbReference type="ARBA" id="ARBA00022475"/>
    </source>
</evidence>
<dbReference type="EC" id="2.7.13.3" evidence="3"/>
<dbReference type="InterPro" id="IPR003594">
    <property type="entry name" value="HATPase_dom"/>
</dbReference>
<dbReference type="InterPro" id="IPR036890">
    <property type="entry name" value="HATPase_C_sf"/>
</dbReference>
<dbReference type="Proteomes" id="UP000033618">
    <property type="component" value="Unassembled WGS sequence"/>
</dbReference>
<feature type="domain" description="HAMP" evidence="16">
    <location>
        <begin position="169"/>
        <end position="221"/>
    </location>
</feature>
<gene>
    <name evidence="17" type="ORF">WM40_04455</name>
</gene>
<evidence type="ECO:0000256" key="13">
    <source>
        <dbReference type="ARBA" id="ARBA00023012"/>
    </source>
</evidence>
<evidence type="ECO:0000256" key="6">
    <source>
        <dbReference type="ARBA" id="ARBA00022553"/>
    </source>
</evidence>
<evidence type="ECO:0000256" key="1">
    <source>
        <dbReference type="ARBA" id="ARBA00000085"/>
    </source>
</evidence>
<evidence type="ECO:0000256" key="10">
    <source>
        <dbReference type="ARBA" id="ARBA00022777"/>
    </source>
</evidence>
<dbReference type="Gene3D" id="1.10.287.130">
    <property type="match status" value="1"/>
</dbReference>
<dbReference type="CDD" id="cd06225">
    <property type="entry name" value="HAMP"/>
    <property type="match status" value="1"/>
</dbReference>
<dbReference type="GO" id="GO:0005524">
    <property type="term" value="F:ATP binding"/>
    <property type="evidence" value="ECO:0007669"/>
    <property type="project" value="UniProtKB-KW"/>
</dbReference>
<evidence type="ECO:0000259" key="16">
    <source>
        <dbReference type="PROSITE" id="PS50885"/>
    </source>
</evidence>
<evidence type="ECO:0000313" key="18">
    <source>
        <dbReference type="Proteomes" id="UP000033618"/>
    </source>
</evidence>
<keyword evidence="4" id="KW-1003">Cell membrane</keyword>
<keyword evidence="6" id="KW-0597">Phosphoprotein</keyword>
<keyword evidence="18" id="KW-1185">Reference proteome</keyword>
<dbReference type="STRING" id="28092.WM40_04455"/>
<sequence>MAVFAILVLFAVQAAWFAVLAIQGPRNQANGYARGLLMLLQAEHNDATGDPGLSPVNGVMLLPESARPRDGNWHSQIDGPMGHLLDAMRKNLPAGTLVGIETGSPRDRLWVRYPAPAATAAASNTASPADSREPNWIVISLDPPPPPPVLLESAAMLIAAVLLSIGAAWQMQRPMARVAQAARRFGKGERPPLVAEKGPREVRELIHAVNQMMRQISQSEDEKILMLAGIAHDLKAPLTRMKLRASVLVDDEARLQFTRDVDSLTHIVQQFLEFAGSEPADGPEISVDAFIRAQFSMPETGEETLFVQHLRAGPAFTLPRTLIDRLASNLVDNALEHGSAPVELRTRRDGDHWVFEVRDHGPGIPEDLIEEAGKPFARLDPARSGDGHCGLGLAIVARLARKRRGRYQIENAPDGGLVVSVLLPVDPSIERPVAALH</sequence>
<dbReference type="InterPro" id="IPR003661">
    <property type="entry name" value="HisK_dim/P_dom"/>
</dbReference>
<keyword evidence="9" id="KW-0547">Nucleotide-binding</keyword>
<comment type="subcellular location">
    <subcellularLocation>
        <location evidence="2">Cell inner membrane</location>
        <topology evidence="2">Multi-pass membrane protein</topology>
    </subcellularLocation>
</comment>
<dbReference type="Pfam" id="PF02518">
    <property type="entry name" value="HATPase_c"/>
    <property type="match status" value="1"/>
</dbReference>
<evidence type="ECO:0000256" key="12">
    <source>
        <dbReference type="ARBA" id="ARBA00022989"/>
    </source>
</evidence>
<evidence type="ECO:0000256" key="14">
    <source>
        <dbReference type="ARBA" id="ARBA00023136"/>
    </source>
</evidence>
<evidence type="ECO:0000256" key="7">
    <source>
        <dbReference type="ARBA" id="ARBA00022679"/>
    </source>
</evidence>
<dbReference type="EMBL" id="LAQU01000003">
    <property type="protein sequence ID" value="KKB64785.1"/>
    <property type="molecule type" value="Genomic_DNA"/>
</dbReference>
<name>A0A0F5K4C5_9BURK</name>
<evidence type="ECO:0000256" key="5">
    <source>
        <dbReference type="ARBA" id="ARBA00022519"/>
    </source>
</evidence>
<keyword evidence="8" id="KW-0812">Transmembrane</keyword>
<organism evidence="17 18">
    <name type="scientific">Robbsia andropogonis</name>
    <dbReference type="NCBI Taxonomy" id="28092"/>
    <lineage>
        <taxon>Bacteria</taxon>
        <taxon>Pseudomonadati</taxon>
        <taxon>Pseudomonadota</taxon>
        <taxon>Betaproteobacteria</taxon>
        <taxon>Burkholderiales</taxon>
        <taxon>Burkholderiaceae</taxon>
        <taxon>Robbsia</taxon>
    </lineage>
</organism>
<reference evidence="17 18" key="1">
    <citation type="submission" date="2015-03" db="EMBL/GenBank/DDBJ databases">
        <title>Draft Genome Sequence of Burkholderia andropogonis type strain ICMP2807, isolated from Sorghum bicolor.</title>
        <authorList>
            <person name="Lopes-Santos L."/>
            <person name="Castro D.B."/>
            <person name="Ottoboni L.M."/>
            <person name="Park D."/>
            <person name="Weirc B.S."/>
            <person name="Destefano S.A."/>
        </authorList>
    </citation>
    <scope>NUCLEOTIDE SEQUENCE [LARGE SCALE GENOMIC DNA]</scope>
    <source>
        <strain evidence="17 18">ICMP2807</strain>
    </source>
</reference>